<dbReference type="InterPro" id="IPR036969">
    <property type="entry name" value="Citrate_synthase_sf"/>
</dbReference>
<evidence type="ECO:0000256" key="1">
    <source>
        <dbReference type="ARBA" id="ARBA00005163"/>
    </source>
</evidence>
<sequence>MSAREAAEELGVSLRTLYAYVSRGMIRSEAAGGRRRRYRAEDVRRLKERKERRRRPEDAVEGALSWGTPVMESGITLITDEGFYYRGRDVVELSRRCGIEEVAALVWVGDESAAGEIFGFGAPPSVSSIRETVGGLELPPLEALQAALPLAAAGDPVAYDLRPDSAARTGGRILRLMAAVASGGEGTGGVAGTLCRGWGLQGEGTRRVLDAALVLCADHELPVSTFAARCAASSGASPYAAVSAGLAAFGGSRHGGALYLVESFLGEIEARGDVRGVIGAWFRRGEGVPGFGHPLYPDGDPRGAELLHRVSGECPGSPAVRLARTVVREVREMVGENPTVDFALVTLARALGLPPGAAVALFAVGRAVGWIGHAIEQYASGSLIRPRARYVGEPPA</sequence>
<proteinExistence type="inferred from homology"/>
<dbReference type="InterPro" id="IPR002020">
    <property type="entry name" value="Citrate_synthase"/>
</dbReference>
<dbReference type="Gene3D" id="1.10.580.10">
    <property type="entry name" value="Citrate Synthase, domain 1"/>
    <property type="match status" value="1"/>
</dbReference>
<dbReference type="InterPro" id="IPR000551">
    <property type="entry name" value="MerR-type_HTH_dom"/>
</dbReference>
<dbReference type="Pfam" id="PF00285">
    <property type="entry name" value="Citrate_synt"/>
    <property type="match status" value="1"/>
</dbReference>
<evidence type="ECO:0000256" key="4">
    <source>
        <dbReference type="ARBA" id="ARBA00022679"/>
    </source>
</evidence>
<dbReference type="PANTHER" id="PTHR11739:SF4">
    <property type="entry name" value="CITRATE SYNTHASE, PEROXISOMAL"/>
    <property type="match status" value="1"/>
</dbReference>
<dbReference type="AlphaFoldDB" id="A0A510HIT8"/>
<dbReference type="PANTHER" id="PTHR11739">
    <property type="entry name" value="CITRATE SYNTHASE"/>
    <property type="match status" value="1"/>
</dbReference>
<dbReference type="SUPFAM" id="SSF46955">
    <property type="entry name" value="Putative DNA-binding domain"/>
    <property type="match status" value="1"/>
</dbReference>
<dbReference type="CDD" id="cd06102">
    <property type="entry name" value="citrate_synt_like_2"/>
    <property type="match status" value="1"/>
</dbReference>
<reference evidence="6" key="1">
    <citation type="journal article" date="2019" name="Microbiol. Resour. Announc.">
        <title>Complete Genome Sequence of Rubrobacter xylanophilus Strain AA3-22, Isolated from Arima Onsen in Japan.</title>
        <authorList>
            <person name="Tomariguchi N."/>
            <person name="Miyazaki K."/>
        </authorList>
    </citation>
    <scope>NUCLEOTIDE SEQUENCE [LARGE SCALE GENOMIC DNA]</scope>
    <source>
        <strain evidence="6">AA3-22</strain>
    </source>
</reference>
<name>A0A510HIT8_9ACTN</name>
<dbReference type="Gene3D" id="1.10.230.10">
    <property type="entry name" value="Cytochrome P450-Terp, domain 2"/>
    <property type="match status" value="1"/>
</dbReference>
<evidence type="ECO:0000259" key="5">
    <source>
        <dbReference type="PROSITE" id="PS50937"/>
    </source>
</evidence>
<dbReference type="Proteomes" id="UP000318065">
    <property type="component" value="Chromosome"/>
</dbReference>
<dbReference type="InterPro" id="IPR041657">
    <property type="entry name" value="HTH_17"/>
</dbReference>
<dbReference type="PRINTS" id="PR00143">
    <property type="entry name" value="CITRTSNTHASE"/>
</dbReference>
<comment type="pathway">
    <text evidence="1">Carbohydrate metabolism; tricarboxylic acid cycle.</text>
</comment>
<dbReference type="SUPFAM" id="SSF48256">
    <property type="entry name" value="Citrate synthase"/>
    <property type="match status" value="1"/>
</dbReference>
<organism evidence="6 7">
    <name type="scientific">Rubrobacter xylanophilus</name>
    <dbReference type="NCBI Taxonomy" id="49319"/>
    <lineage>
        <taxon>Bacteria</taxon>
        <taxon>Bacillati</taxon>
        <taxon>Actinomycetota</taxon>
        <taxon>Rubrobacteria</taxon>
        <taxon>Rubrobacterales</taxon>
        <taxon>Rubrobacteraceae</taxon>
        <taxon>Rubrobacter</taxon>
    </lineage>
</organism>
<dbReference type="GO" id="GO:0005975">
    <property type="term" value="P:carbohydrate metabolic process"/>
    <property type="evidence" value="ECO:0007669"/>
    <property type="project" value="TreeGrafter"/>
</dbReference>
<dbReference type="InterPro" id="IPR016143">
    <property type="entry name" value="Citrate_synth-like_sm_a-sub"/>
</dbReference>
<accession>A0A510HIT8</accession>
<dbReference type="PROSITE" id="PS50937">
    <property type="entry name" value="HTH_MERR_2"/>
    <property type="match status" value="1"/>
</dbReference>
<dbReference type="NCBIfam" id="TIGR01764">
    <property type="entry name" value="excise"/>
    <property type="match status" value="1"/>
</dbReference>
<evidence type="ECO:0000313" key="6">
    <source>
        <dbReference type="EMBL" id="BBL79891.1"/>
    </source>
</evidence>
<dbReference type="Gene3D" id="1.10.1660.10">
    <property type="match status" value="1"/>
</dbReference>
<evidence type="ECO:0000313" key="7">
    <source>
        <dbReference type="Proteomes" id="UP000318065"/>
    </source>
</evidence>
<dbReference type="Pfam" id="PF12728">
    <property type="entry name" value="HTH_17"/>
    <property type="match status" value="1"/>
</dbReference>
<dbReference type="InterPro" id="IPR010093">
    <property type="entry name" value="SinI_DNA-bd"/>
</dbReference>
<keyword evidence="4" id="KW-0808">Transferase</keyword>
<gene>
    <name evidence="6" type="primary">cisZ</name>
    <name evidence="6" type="ORF">RxyAA322_17450</name>
</gene>
<evidence type="ECO:0000256" key="2">
    <source>
        <dbReference type="ARBA" id="ARBA00010566"/>
    </source>
</evidence>
<dbReference type="GO" id="GO:0036440">
    <property type="term" value="F:citrate synthase activity"/>
    <property type="evidence" value="ECO:0007669"/>
    <property type="project" value="UniProtKB-EC"/>
</dbReference>
<dbReference type="InterPro" id="IPR016142">
    <property type="entry name" value="Citrate_synth-like_lrg_a-sub"/>
</dbReference>
<dbReference type="UniPathway" id="UPA00223"/>
<dbReference type="EC" id="2.3.3.16" evidence="3"/>
<evidence type="ECO:0000256" key="3">
    <source>
        <dbReference type="ARBA" id="ARBA00012972"/>
    </source>
</evidence>
<dbReference type="GO" id="GO:0003677">
    <property type="term" value="F:DNA binding"/>
    <property type="evidence" value="ECO:0007669"/>
    <property type="project" value="InterPro"/>
</dbReference>
<protein>
    <recommendedName>
        <fullName evidence="3">citrate synthase (unknown stereospecificity)</fullName>
        <ecNumber evidence="3">2.3.3.16</ecNumber>
    </recommendedName>
</protein>
<dbReference type="GO" id="GO:0006099">
    <property type="term" value="P:tricarboxylic acid cycle"/>
    <property type="evidence" value="ECO:0007669"/>
    <property type="project" value="UniProtKB-UniPathway"/>
</dbReference>
<dbReference type="InterPro" id="IPR009061">
    <property type="entry name" value="DNA-bd_dom_put_sf"/>
</dbReference>
<dbReference type="EMBL" id="AP019791">
    <property type="protein sequence ID" value="BBL79891.1"/>
    <property type="molecule type" value="Genomic_DNA"/>
</dbReference>
<comment type="similarity">
    <text evidence="2">Belongs to the citrate synthase family.</text>
</comment>
<keyword evidence="7" id="KW-1185">Reference proteome</keyword>
<dbReference type="GO" id="GO:0005829">
    <property type="term" value="C:cytosol"/>
    <property type="evidence" value="ECO:0007669"/>
    <property type="project" value="TreeGrafter"/>
</dbReference>
<dbReference type="GO" id="GO:0006355">
    <property type="term" value="P:regulation of DNA-templated transcription"/>
    <property type="evidence" value="ECO:0007669"/>
    <property type="project" value="InterPro"/>
</dbReference>
<feature type="domain" description="HTH merR-type" evidence="5">
    <location>
        <begin position="1"/>
        <end position="48"/>
    </location>
</feature>